<gene>
    <name evidence="2" type="ORF">CC78DRAFT_583701</name>
</gene>
<proteinExistence type="predicted"/>
<comment type="caution">
    <text evidence="2">The sequence shown here is derived from an EMBL/GenBank/DDBJ whole genome shotgun (WGS) entry which is preliminary data.</text>
</comment>
<organism evidence="2 3">
    <name type="scientific">Lojkania enalia</name>
    <dbReference type="NCBI Taxonomy" id="147567"/>
    <lineage>
        <taxon>Eukaryota</taxon>
        <taxon>Fungi</taxon>
        <taxon>Dikarya</taxon>
        <taxon>Ascomycota</taxon>
        <taxon>Pezizomycotina</taxon>
        <taxon>Dothideomycetes</taxon>
        <taxon>Pleosporomycetidae</taxon>
        <taxon>Pleosporales</taxon>
        <taxon>Pleosporales incertae sedis</taxon>
        <taxon>Lojkania</taxon>
    </lineage>
</organism>
<name>A0A9P4N444_9PLEO</name>
<sequence length="70" mass="7598">MGALGLFAPLEPGSARNHPRSSSTASIEYTDTLSSSSQTLEAQEAMCRMLSRNIEKEHLHISWPGPTQAI</sequence>
<protein>
    <submittedName>
        <fullName evidence="2">Uncharacterized protein</fullName>
    </submittedName>
</protein>
<evidence type="ECO:0000313" key="3">
    <source>
        <dbReference type="Proteomes" id="UP000800093"/>
    </source>
</evidence>
<accession>A0A9P4N444</accession>
<feature type="region of interest" description="Disordered" evidence="1">
    <location>
        <begin position="1"/>
        <end position="40"/>
    </location>
</feature>
<evidence type="ECO:0000256" key="1">
    <source>
        <dbReference type="SAM" id="MobiDB-lite"/>
    </source>
</evidence>
<evidence type="ECO:0000313" key="2">
    <source>
        <dbReference type="EMBL" id="KAF2261479.1"/>
    </source>
</evidence>
<reference evidence="3" key="1">
    <citation type="journal article" date="2020" name="Stud. Mycol.">
        <title>101 Dothideomycetes genomes: A test case for predicting lifestyles and emergence of pathogens.</title>
        <authorList>
            <person name="Haridas S."/>
            <person name="Albert R."/>
            <person name="Binder M."/>
            <person name="Bloem J."/>
            <person name="LaButti K."/>
            <person name="Salamov A."/>
            <person name="Andreopoulos B."/>
            <person name="Baker S."/>
            <person name="Barry K."/>
            <person name="Bills G."/>
            <person name="Bluhm B."/>
            <person name="Cannon C."/>
            <person name="Castanera R."/>
            <person name="Culley D."/>
            <person name="Daum C."/>
            <person name="Ezra D."/>
            <person name="Gonzalez J."/>
            <person name="Henrissat B."/>
            <person name="Kuo A."/>
            <person name="Liang C."/>
            <person name="Lipzen A."/>
            <person name="Lutzoni F."/>
            <person name="Magnuson J."/>
            <person name="Mondo S."/>
            <person name="Nolan M."/>
            <person name="Ohm R."/>
            <person name="Pangilinan J."/>
            <person name="Park H.-J."/>
            <person name="Ramirez L."/>
            <person name="Alfaro M."/>
            <person name="Sun H."/>
            <person name="Tritt A."/>
            <person name="Yoshinaga Y."/>
            <person name="Zwiers L.-H."/>
            <person name="Turgeon B."/>
            <person name="Goodwin S."/>
            <person name="Spatafora J."/>
            <person name="Crous P."/>
            <person name="Grigoriev I."/>
        </authorList>
    </citation>
    <scope>NUCLEOTIDE SEQUENCE [LARGE SCALE GENOMIC DNA]</scope>
    <source>
        <strain evidence="3">CBS 304.66</strain>
    </source>
</reference>
<dbReference type="Proteomes" id="UP000800093">
    <property type="component" value="Unassembled WGS sequence"/>
</dbReference>
<dbReference type="AlphaFoldDB" id="A0A9P4N444"/>
<feature type="compositionally biased region" description="Polar residues" evidence="1">
    <location>
        <begin position="20"/>
        <end position="40"/>
    </location>
</feature>
<keyword evidence="3" id="KW-1185">Reference proteome</keyword>
<dbReference type="EMBL" id="ML986657">
    <property type="protein sequence ID" value="KAF2261479.1"/>
    <property type="molecule type" value="Genomic_DNA"/>
</dbReference>